<name>A0A419SF28_9BACL</name>
<proteinExistence type="inferred from homology"/>
<dbReference type="SUPFAM" id="SSF55383">
    <property type="entry name" value="Copper amine oxidase, domain N"/>
    <property type="match status" value="1"/>
</dbReference>
<sequence>MKRFVSGVILGTFLTSGAAFAAVKGDISSMKILLSGQEKMTSYGGPVVIDGRTYLPLRDVSGWFNRPVYWNEQTRTVSIDQPLVTLIDSNGKEIGAILLKQEAGGVNLTLEAVGLTPGKHGFHIHASSFTGTDFSEAGGHFNPDGAKHGYNHRDHEGDAHLGDLGNIEVAVDGSVKTEIFVPRATLEKGHPNSILGKSFIIHAEEDDLTTDPAGNAGDRVAGGNIPE</sequence>
<dbReference type="EMBL" id="MCHY01000010">
    <property type="protein sequence ID" value="RKD22073.1"/>
    <property type="molecule type" value="Genomic_DNA"/>
</dbReference>
<evidence type="ECO:0000256" key="1">
    <source>
        <dbReference type="ARBA" id="ARBA00010457"/>
    </source>
</evidence>
<dbReference type="Proteomes" id="UP000284219">
    <property type="component" value="Unassembled WGS sequence"/>
</dbReference>
<dbReference type="CDD" id="cd00305">
    <property type="entry name" value="Cu-Zn_Superoxide_Dismutase"/>
    <property type="match status" value="1"/>
</dbReference>
<comment type="caution">
    <text evidence="6">The sequence shown here is derived from an EMBL/GenBank/DDBJ whole genome shotgun (WGS) entry which is preliminary data.</text>
</comment>
<feature type="chain" id="PRO_5019105334" description="Superoxide dismutase copper/zinc binding domain-containing protein" evidence="3">
    <location>
        <begin position="22"/>
        <end position="227"/>
    </location>
</feature>
<feature type="region of interest" description="Disordered" evidence="2">
    <location>
        <begin position="208"/>
        <end position="227"/>
    </location>
</feature>
<dbReference type="GO" id="GO:0006801">
    <property type="term" value="P:superoxide metabolic process"/>
    <property type="evidence" value="ECO:0007669"/>
    <property type="project" value="InterPro"/>
</dbReference>
<keyword evidence="7" id="KW-1185">Reference proteome</keyword>
<dbReference type="SUPFAM" id="SSF49329">
    <property type="entry name" value="Cu,Zn superoxide dismutase-like"/>
    <property type="match status" value="1"/>
</dbReference>
<keyword evidence="3" id="KW-0732">Signal</keyword>
<protein>
    <recommendedName>
        <fullName evidence="8">Superoxide dismutase copper/zinc binding domain-containing protein</fullName>
    </recommendedName>
</protein>
<dbReference type="InterPro" id="IPR036423">
    <property type="entry name" value="SOD-like_Cu/Zn_dom_sf"/>
</dbReference>
<dbReference type="PANTHER" id="PTHR10003">
    <property type="entry name" value="SUPEROXIDE DISMUTASE CU-ZN -RELATED"/>
    <property type="match status" value="1"/>
</dbReference>
<evidence type="ECO:0000313" key="7">
    <source>
        <dbReference type="Proteomes" id="UP000284219"/>
    </source>
</evidence>
<organism evidence="6 7">
    <name type="scientific">Ammoniphilus oxalaticus</name>
    <dbReference type="NCBI Taxonomy" id="66863"/>
    <lineage>
        <taxon>Bacteria</taxon>
        <taxon>Bacillati</taxon>
        <taxon>Bacillota</taxon>
        <taxon>Bacilli</taxon>
        <taxon>Bacillales</taxon>
        <taxon>Paenibacillaceae</taxon>
        <taxon>Aneurinibacillus group</taxon>
        <taxon>Ammoniphilus</taxon>
    </lineage>
</organism>
<dbReference type="GO" id="GO:0005507">
    <property type="term" value="F:copper ion binding"/>
    <property type="evidence" value="ECO:0007669"/>
    <property type="project" value="InterPro"/>
</dbReference>
<dbReference type="InterPro" id="IPR001424">
    <property type="entry name" value="SOD_Cu_Zn_dom"/>
</dbReference>
<dbReference type="OrthoDB" id="9792957at2"/>
<dbReference type="RefSeq" id="WP_120190750.1">
    <property type="nucleotide sequence ID" value="NZ_MCHY01000010.1"/>
</dbReference>
<reference evidence="6 7" key="1">
    <citation type="submission" date="2016-08" db="EMBL/GenBank/DDBJ databases">
        <title>Novel Firmicute Genomes.</title>
        <authorList>
            <person name="Poppleton D.I."/>
            <person name="Gribaldo S."/>
        </authorList>
    </citation>
    <scope>NUCLEOTIDE SEQUENCE [LARGE SCALE GENOMIC DNA]</scope>
    <source>
        <strain evidence="6 7">RAOx-1</strain>
    </source>
</reference>
<evidence type="ECO:0000256" key="2">
    <source>
        <dbReference type="SAM" id="MobiDB-lite"/>
    </source>
</evidence>
<dbReference type="Pfam" id="PF00080">
    <property type="entry name" value="Sod_Cu"/>
    <property type="match status" value="1"/>
</dbReference>
<feature type="domain" description="Superoxide dismutase copper/zinc binding" evidence="4">
    <location>
        <begin position="95"/>
        <end position="225"/>
    </location>
</feature>
<evidence type="ECO:0000313" key="6">
    <source>
        <dbReference type="EMBL" id="RKD22073.1"/>
    </source>
</evidence>
<feature type="signal peptide" evidence="3">
    <location>
        <begin position="1"/>
        <end position="21"/>
    </location>
</feature>
<dbReference type="InterPro" id="IPR036582">
    <property type="entry name" value="Mao_N_sf"/>
</dbReference>
<dbReference type="InterPro" id="IPR012854">
    <property type="entry name" value="Cu_amine_oxidase-like_N"/>
</dbReference>
<evidence type="ECO:0000259" key="5">
    <source>
        <dbReference type="Pfam" id="PF07833"/>
    </source>
</evidence>
<evidence type="ECO:0008006" key="8">
    <source>
        <dbReference type="Google" id="ProtNLM"/>
    </source>
</evidence>
<accession>A0A419SF28</accession>
<comment type="similarity">
    <text evidence="1">Belongs to the Cu-Zn superoxide dismutase family.</text>
</comment>
<dbReference type="InterPro" id="IPR024134">
    <property type="entry name" value="SOD_Cu/Zn_/chaperone"/>
</dbReference>
<dbReference type="Gene3D" id="2.60.40.200">
    <property type="entry name" value="Superoxide dismutase, copper/zinc binding domain"/>
    <property type="match status" value="1"/>
</dbReference>
<feature type="domain" description="Copper amine oxidase-like N-terminal" evidence="5">
    <location>
        <begin position="24"/>
        <end position="79"/>
    </location>
</feature>
<dbReference type="Pfam" id="PF07833">
    <property type="entry name" value="Cu_amine_oxidN1"/>
    <property type="match status" value="1"/>
</dbReference>
<evidence type="ECO:0000259" key="4">
    <source>
        <dbReference type="Pfam" id="PF00080"/>
    </source>
</evidence>
<gene>
    <name evidence="6" type="ORF">BEP19_13460</name>
</gene>
<dbReference type="AlphaFoldDB" id="A0A419SF28"/>
<evidence type="ECO:0000256" key="3">
    <source>
        <dbReference type="SAM" id="SignalP"/>
    </source>
</evidence>